<dbReference type="InterPro" id="IPR035969">
    <property type="entry name" value="Rab-GAP_TBC_sf"/>
</dbReference>
<feature type="region of interest" description="Disordered" evidence="2">
    <location>
        <begin position="60"/>
        <end position="141"/>
    </location>
</feature>
<evidence type="ECO:0000256" key="1">
    <source>
        <dbReference type="SAM" id="Coils"/>
    </source>
</evidence>
<dbReference type="PROSITE" id="PS50086">
    <property type="entry name" value="TBC_RABGAP"/>
    <property type="match status" value="1"/>
</dbReference>
<evidence type="ECO:0000313" key="4">
    <source>
        <dbReference type="EMBL" id="KAK2572709.1"/>
    </source>
</evidence>
<feature type="region of interest" description="Disordered" evidence="2">
    <location>
        <begin position="323"/>
        <end position="360"/>
    </location>
</feature>
<dbReference type="Gene3D" id="1.10.10.750">
    <property type="entry name" value="Ypt/Rab-GAP domain of gyp1p, domain 1"/>
    <property type="match status" value="1"/>
</dbReference>
<keyword evidence="5" id="KW-1185">Reference proteome</keyword>
<evidence type="ECO:0000313" key="5">
    <source>
        <dbReference type="Proteomes" id="UP001249851"/>
    </source>
</evidence>
<comment type="caution">
    <text evidence="4">The sequence shown here is derived from an EMBL/GenBank/DDBJ whole genome shotgun (WGS) entry which is preliminary data.</text>
</comment>
<reference evidence="4" key="1">
    <citation type="journal article" date="2023" name="G3 (Bethesda)">
        <title>Whole genome assembly and annotation of the endangered Caribbean coral Acropora cervicornis.</title>
        <authorList>
            <person name="Selwyn J.D."/>
            <person name="Vollmer S.V."/>
        </authorList>
    </citation>
    <scope>NUCLEOTIDE SEQUENCE</scope>
    <source>
        <strain evidence="4">K2</strain>
    </source>
</reference>
<reference evidence="4" key="2">
    <citation type="journal article" date="2023" name="Science">
        <title>Genomic signatures of disease resistance in endangered staghorn corals.</title>
        <authorList>
            <person name="Vollmer S.V."/>
            <person name="Selwyn J.D."/>
            <person name="Despard B.A."/>
            <person name="Roesel C.L."/>
        </authorList>
    </citation>
    <scope>NUCLEOTIDE SEQUENCE</scope>
    <source>
        <strain evidence="4">K2</strain>
    </source>
</reference>
<proteinExistence type="predicted"/>
<dbReference type="Pfam" id="PF00566">
    <property type="entry name" value="RabGAP-TBC"/>
    <property type="match status" value="1"/>
</dbReference>
<evidence type="ECO:0000259" key="3">
    <source>
        <dbReference type="PROSITE" id="PS50086"/>
    </source>
</evidence>
<dbReference type="Gene3D" id="1.10.8.270">
    <property type="entry name" value="putative rabgap domain of human tbc1 domain family member 14 like domains"/>
    <property type="match status" value="2"/>
</dbReference>
<dbReference type="PANTHER" id="PTHR47219">
    <property type="entry name" value="RAB GTPASE-ACTIVATING PROTEIN 1-LIKE"/>
    <property type="match status" value="1"/>
</dbReference>
<feature type="region of interest" description="Disordered" evidence="2">
    <location>
        <begin position="1"/>
        <end position="38"/>
    </location>
</feature>
<feature type="coiled-coil region" evidence="1">
    <location>
        <begin position="390"/>
        <end position="429"/>
    </location>
</feature>
<dbReference type="FunFam" id="1.10.472.80:FF:000006">
    <property type="entry name" value="TBC1 domain family member 14"/>
    <property type="match status" value="1"/>
</dbReference>
<dbReference type="GO" id="GO:0005773">
    <property type="term" value="C:vacuole"/>
    <property type="evidence" value="ECO:0007669"/>
    <property type="project" value="UniProtKB-ARBA"/>
</dbReference>
<name>A0AAD9R415_ACRCE</name>
<accession>A0AAD9R415</accession>
<dbReference type="AlphaFoldDB" id="A0AAD9R415"/>
<feature type="compositionally biased region" description="Basic and acidic residues" evidence="2">
    <location>
        <begin position="23"/>
        <end position="38"/>
    </location>
</feature>
<organism evidence="4 5">
    <name type="scientific">Acropora cervicornis</name>
    <name type="common">Staghorn coral</name>
    <dbReference type="NCBI Taxonomy" id="6130"/>
    <lineage>
        <taxon>Eukaryota</taxon>
        <taxon>Metazoa</taxon>
        <taxon>Cnidaria</taxon>
        <taxon>Anthozoa</taxon>
        <taxon>Hexacorallia</taxon>
        <taxon>Scleractinia</taxon>
        <taxon>Astrocoeniina</taxon>
        <taxon>Acroporidae</taxon>
        <taxon>Acropora</taxon>
    </lineage>
</organism>
<feature type="compositionally biased region" description="Acidic residues" evidence="2">
    <location>
        <begin position="73"/>
        <end position="93"/>
    </location>
</feature>
<dbReference type="SUPFAM" id="SSF47923">
    <property type="entry name" value="Ypt/Rab-GAP domain of gyp1p"/>
    <property type="match status" value="2"/>
</dbReference>
<dbReference type="SMART" id="SM00164">
    <property type="entry name" value="TBC"/>
    <property type="match status" value="1"/>
</dbReference>
<feature type="domain" description="Rab-GAP TBC" evidence="3">
    <location>
        <begin position="497"/>
        <end position="689"/>
    </location>
</feature>
<dbReference type="PANTHER" id="PTHR47219:SF15">
    <property type="entry name" value="TBC1 DOMAIN FAMILY MEMBER 12 ISOFORM X1"/>
    <property type="match status" value="1"/>
</dbReference>
<sequence length="768" mass="86215">MLSSAKSYVAVSEKVDEDLSNTEENHEEVNTSHSHESRLTNTHSWEYHDNAVTQTTFVTNREVSNSSSNSVEETQEEVEETSDNTIGEEEMSDTQEKTEGLISHSCPGASNDGEEPTRRPDQFQSDKTSFCASPTGSSEGLIPSKEHIELSIEDSDDEFLQAYPKRASSGDLLDKNFVKWAYVGTNVQKNNRDKDTCSTIKSDSPCSDVEFSACSSVTSCTGDSGISSTVRDDDLEEIPLNGSRLSPELYKQFSKLSVDESVAAWIPQSSNTYAPSPDAKTINGTDITDGNKSLKQSKLKGLFSKSSQSVQGWKLFGKVPAKEAQENSVNHPSSFDGEDFKQKSVGDKPASTPPNTRPKFLSLKRKATTGSSTTALIFENRPRNLPAKSASEEKKHRKQYEAMVAEAKKKELKDMMLQEKRLRDKCKQEDGIVSAVSLWTSDILPNWEAIAVIYQLSNQANWELVIMWVNDKPLDDEYGPAYTMQHSKKTRELWWQGLPPSVRGKVWKLAIGNDLHITHELFDIFQSHAYEKLFTTRLNKKNPAKQSIAELPTSDHSVVSKAHTVELIVMDVSRTFPSLCIFQEVQGMSFLAAVLLLNMEPSDAFICFANLLNKPCQLAFFRIDHPMMIAYFAAFEMFLEENVPALYQHFIQENFTPDMYLIDWTFTLFSKSLPLDTACRVWDVFCRDGEAFLFRAALGVLKFYQENLLEMDFIHLGQFLSKLPDDIPADLLFQTIASINLTEQKFTQTLAVQKEVAAQIKNVSAATK</sequence>
<dbReference type="GO" id="GO:0016192">
    <property type="term" value="P:vesicle-mediated transport"/>
    <property type="evidence" value="ECO:0007669"/>
    <property type="project" value="UniProtKB-ARBA"/>
</dbReference>
<dbReference type="Proteomes" id="UP001249851">
    <property type="component" value="Unassembled WGS sequence"/>
</dbReference>
<keyword evidence="1" id="KW-0175">Coiled coil</keyword>
<dbReference type="Gene3D" id="1.10.472.80">
    <property type="entry name" value="Ypt/Rab-GAP domain of gyp1p, domain 3"/>
    <property type="match status" value="1"/>
</dbReference>
<protein>
    <submittedName>
        <fullName evidence="4">TBC1 domain family member 14</fullName>
    </submittedName>
</protein>
<dbReference type="InterPro" id="IPR000195">
    <property type="entry name" value="Rab-GAP-TBC_dom"/>
</dbReference>
<gene>
    <name evidence="4" type="ORF">P5673_001689</name>
</gene>
<dbReference type="GO" id="GO:0031267">
    <property type="term" value="F:small GTPase binding"/>
    <property type="evidence" value="ECO:0007669"/>
    <property type="project" value="TreeGrafter"/>
</dbReference>
<feature type="compositionally biased region" description="Low complexity" evidence="2">
    <location>
        <begin position="60"/>
        <end position="72"/>
    </location>
</feature>
<dbReference type="InterPro" id="IPR050302">
    <property type="entry name" value="Rab_GAP_TBC_domain"/>
</dbReference>
<feature type="compositionally biased region" description="Polar residues" evidence="2">
    <location>
        <begin position="122"/>
        <end position="138"/>
    </location>
</feature>
<dbReference type="EMBL" id="JARQWQ010000003">
    <property type="protein sequence ID" value="KAK2572709.1"/>
    <property type="molecule type" value="Genomic_DNA"/>
</dbReference>
<dbReference type="GO" id="GO:0005096">
    <property type="term" value="F:GTPase activator activity"/>
    <property type="evidence" value="ECO:0007669"/>
    <property type="project" value="TreeGrafter"/>
</dbReference>
<evidence type="ECO:0000256" key="2">
    <source>
        <dbReference type="SAM" id="MobiDB-lite"/>
    </source>
</evidence>
<dbReference type="GO" id="GO:0031410">
    <property type="term" value="C:cytoplasmic vesicle"/>
    <property type="evidence" value="ECO:0007669"/>
    <property type="project" value="UniProtKB-ARBA"/>
</dbReference>